<dbReference type="PANTHER" id="PTHR45228:SF8">
    <property type="entry name" value="TWO-COMPONENT RESPONSE REGULATOR-RELATED"/>
    <property type="match status" value="1"/>
</dbReference>
<proteinExistence type="predicted"/>
<accession>A0A518B2I3</accession>
<dbReference type="SUPFAM" id="SSF109604">
    <property type="entry name" value="HD-domain/PDEase-like"/>
    <property type="match status" value="1"/>
</dbReference>
<organism evidence="4 5">
    <name type="scientific">Kolteria novifilia</name>
    <dbReference type="NCBI Taxonomy" id="2527975"/>
    <lineage>
        <taxon>Bacteria</taxon>
        <taxon>Pseudomonadati</taxon>
        <taxon>Planctomycetota</taxon>
        <taxon>Planctomycetia</taxon>
        <taxon>Kolteriales</taxon>
        <taxon>Kolteriaceae</taxon>
        <taxon>Kolteria</taxon>
    </lineage>
</organism>
<feature type="domain" description="HD-GYP" evidence="3">
    <location>
        <begin position="156"/>
        <end position="353"/>
    </location>
</feature>
<sequence>MAASEALAWDSSKVHLLIVDDEPLIGRLIARWLSKEGYACHVSGSVGDAKELLTSKPISLVICDVFLRDGDGFELLSEARCKDPLAAVILVTGLDDREVGIRALREGAYGYLAKPLSQNEVLINATNALERRRLVMASSHYQQQLEVEVSARTADLVRREEEIVLRLVSASEWRDTETGDHLRRIGLYSAQIADALGWSSERVRQIQLAATMHDLGKIGVPDSILRKPGRLTPDEFLCMERHTTIGAAMLDGSDLSLLQMARDIALSHHERIDGRGYPQGLTGEAIPEAAKIVAIADVYDALRNERVYKPAMDEVETIRVMMSGRGEHFDPQLFDCFLDLLSVFRRINDEVRSDHANQSWQQAFRILAGSV</sequence>
<dbReference type="InterPro" id="IPR003607">
    <property type="entry name" value="HD/PDEase_dom"/>
</dbReference>
<feature type="domain" description="Response regulatory" evidence="2">
    <location>
        <begin position="15"/>
        <end position="129"/>
    </location>
</feature>
<dbReference type="SMART" id="SM00448">
    <property type="entry name" value="REC"/>
    <property type="match status" value="1"/>
</dbReference>
<dbReference type="OrthoDB" id="9759601at2"/>
<dbReference type="GO" id="GO:0071111">
    <property type="term" value="F:cyclic-guanylate-specific phosphodiesterase activity"/>
    <property type="evidence" value="ECO:0007669"/>
    <property type="project" value="UniProtKB-EC"/>
</dbReference>
<keyword evidence="5" id="KW-1185">Reference proteome</keyword>
<keyword evidence="4" id="KW-0378">Hydrolase</keyword>
<reference evidence="4 5" key="1">
    <citation type="submission" date="2019-02" db="EMBL/GenBank/DDBJ databases">
        <title>Deep-cultivation of Planctomycetes and their phenomic and genomic characterization uncovers novel biology.</title>
        <authorList>
            <person name="Wiegand S."/>
            <person name="Jogler M."/>
            <person name="Boedeker C."/>
            <person name="Pinto D."/>
            <person name="Vollmers J."/>
            <person name="Rivas-Marin E."/>
            <person name="Kohn T."/>
            <person name="Peeters S.H."/>
            <person name="Heuer A."/>
            <person name="Rast P."/>
            <person name="Oberbeckmann S."/>
            <person name="Bunk B."/>
            <person name="Jeske O."/>
            <person name="Meyerdierks A."/>
            <person name="Storesund J.E."/>
            <person name="Kallscheuer N."/>
            <person name="Luecker S."/>
            <person name="Lage O.M."/>
            <person name="Pohl T."/>
            <person name="Merkel B.J."/>
            <person name="Hornburger P."/>
            <person name="Mueller R.-W."/>
            <person name="Bruemmer F."/>
            <person name="Labrenz M."/>
            <person name="Spormann A.M."/>
            <person name="Op den Camp H."/>
            <person name="Overmann J."/>
            <person name="Amann R."/>
            <person name="Jetten M.S.M."/>
            <person name="Mascher T."/>
            <person name="Medema M.H."/>
            <person name="Devos D.P."/>
            <person name="Kaster A.-K."/>
            <person name="Ovreas L."/>
            <person name="Rohde M."/>
            <person name="Galperin M.Y."/>
            <person name="Jogler C."/>
        </authorList>
    </citation>
    <scope>NUCLEOTIDE SEQUENCE [LARGE SCALE GENOMIC DNA]</scope>
    <source>
        <strain evidence="4 5">Pan216</strain>
    </source>
</reference>
<keyword evidence="1" id="KW-0597">Phosphoprotein</keyword>
<dbReference type="AlphaFoldDB" id="A0A518B2I3"/>
<dbReference type="PROSITE" id="PS51832">
    <property type="entry name" value="HD_GYP"/>
    <property type="match status" value="1"/>
</dbReference>
<dbReference type="EMBL" id="CP036279">
    <property type="protein sequence ID" value="QDU61188.1"/>
    <property type="molecule type" value="Genomic_DNA"/>
</dbReference>
<dbReference type="PROSITE" id="PS50110">
    <property type="entry name" value="RESPONSE_REGULATORY"/>
    <property type="match status" value="1"/>
</dbReference>
<dbReference type="InterPro" id="IPR001789">
    <property type="entry name" value="Sig_transdc_resp-reg_receiver"/>
</dbReference>
<dbReference type="SMART" id="SM00471">
    <property type="entry name" value="HDc"/>
    <property type="match status" value="1"/>
</dbReference>
<dbReference type="Gene3D" id="3.40.50.2300">
    <property type="match status" value="1"/>
</dbReference>
<dbReference type="Pfam" id="PF13487">
    <property type="entry name" value="HD_5"/>
    <property type="match status" value="1"/>
</dbReference>
<dbReference type="CDD" id="cd00156">
    <property type="entry name" value="REC"/>
    <property type="match status" value="1"/>
</dbReference>
<feature type="modified residue" description="4-aspartylphosphate" evidence="1">
    <location>
        <position position="64"/>
    </location>
</feature>
<dbReference type="InterPro" id="IPR011006">
    <property type="entry name" value="CheY-like_superfamily"/>
</dbReference>
<dbReference type="InterPro" id="IPR037522">
    <property type="entry name" value="HD_GYP_dom"/>
</dbReference>
<evidence type="ECO:0000256" key="1">
    <source>
        <dbReference type="PROSITE-ProRule" id="PRU00169"/>
    </source>
</evidence>
<protein>
    <submittedName>
        <fullName evidence="4">Cyclic di-GMP phosphodiesterase response regulator RpfG</fullName>
        <ecNumber evidence="4">3.1.4.52</ecNumber>
    </submittedName>
</protein>
<evidence type="ECO:0000313" key="4">
    <source>
        <dbReference type="EMBL" id="QDU61188.1"/>
    </source>
</evidence>
<dbReference type="RefSeq" id="WP_145257815.1">
    <property type="nucleotide sequence ID" value="NZ_CP036279.1"/>
</dbReference>
<dbReference type="EC" id="3.1.4.52" evidence="4"/>
<dbReference type="SUPFAM" id="SSF52172">
    <property type="entry name" value="CheY-like"/>
    <property type="match status" value="1"/>
</dbReference>
<dbReference type="Proteomes" id="UP000317093">
    <property type="component" value="Chromosome"/>
</dbReference>
<name>A0A518B2I3_9BACT</name>
<gene>
    <name evidence="4" type="primary">rpfG_3</name>
    <name evidence="4" type="ORF">Pan216_20420</name>
</gene>
<evidence type="ECO:0000259" key="3">
    <source>
        <dbReference type="PROSITE" id="PS51832"/>
    </source>
</evidence>
<dbReference type="KEGG" id="knv:Pan216_20420"/>
<evidence type="ECO:0000313" key="5">
    <source>
        <dbReference type="Proteomes" id="UP000317093"/>
    </source>
</evidence>
<dbReference type="CDD" id="cd00077">
    <property type="entry name" value="HDc"/>
    <property type="match status" value="1"/>
</dbReference>
<dbReference type="GO" id="GO:0000160">
    <property type="term" value="P:phosphorelay signal transduction system"/>
    <property type="evidence" value="ECO:0007669"/>
    <property type="project" value="InterPro"/>
</dbReference>
<dbReference type="Pfam" id="PF00072">
    <property type="entry name" value="Response_reg"/>
    <property type="match status" value="1"/>
</dbReference>
<dbReference type="InterPro" id="IPR052020">
    <property type="entry name" value="Cyclic_di-GMP/3'3'-cGAMP_PDE"/>
</dbReference>
<dbReference type="PANTHER" id="PTHR45228">
    <property type="entry name" value="CYCLIC DI-GMP PHOSPHODIESTERASE TM_0186-RELATED"/>
    <property type="match status" value="1"/>
</dbReference>
<dbReference type="Gene3D" id="1.10.3210.10">
    <property type="entry name" value="Hypothetical protein af1432"/>
    <property type="match status" value="1"/>
</dbReference>
<evidence type="ECO:0000259" key="2">
    <source>
        <dbReference type="PROSITE" id="PS50110"/>
    </source>
</evidence>